<reference evidence="2 3" key="1">
    <citation type="journal article" date="2019" name="Commun. Biol.">
        <title>The bagworm genome reveals a unique fibroin gene that provides high tensile strength.</title>
        <authorList>
            <person name="Kono N."/>
            <person name="Nakamura H."/>
            <person name="Ohtoshi R."/>
            <person name="Tomita M."/>
            <person name="Numata K."/>
            <person name="Arakawa K."/>
        </authorList>
    </citation>
    <scope>NUCLEOTIDE SEQUENCE [LARGE SCALE GENOMIC DNA]</scope>
</reference>
<dbReference type="Proteomes" id="UP000299102">
    <property type="component" value="Unassembled WGS sequence"/>
</dbReference>
<keyword evidence="3" id="KW-1185">Reference proteome</keyword>
<proteinExistence type="predicted"/>
<evidence type="ECO:0000256" key="1">
    <source>
        <dbReference type="SAM" id="MobiDB-lite"/>
    </source>
</evidence>
<comment type="caution">
    <text evidence="2">The sequence shown here is derived from an EMBL/GenBank/DDBJ whole genome shotgun (WGS) entry which is preliminary data.</text>
</comment>
<dbReference type="EMBL" id="BGZK01000918">
    <property type="protein sequence ID" value="GBP65062.1"/>
    <property type="molecule type" value="Genomic_DNA"/>
</dbReference>
<dbReference type="STRING" id="151549.A0A4C1XPX2"/>
<evidence type="ECO:0000313" key="3">
    <source>
        <dbReference type="Proteomes" id="UP000299102"/>
    </source>
</evidence>
<evidence type="ECO:0000313" key="2">
    <source>
        <dbReference type="EMBL" id="GBP65062.1"/>
    </source>
</evidence>
<dbReference type="OrthoDB" id="7474354at2759"/>
<dbReference type="AlphaFoldDB" id="A0A4C1XPX2"/>
<organism evidence="2 3">
    <name type="scientific">Eumeta variegata</name>
    <name type="common">Bagworm moth</name>
    <name type="synonym">Eumeta japonica</name>
    <dbReference type="NCBI Taxonomy" id="151549"/>
    <lineage>
        <taxon>Eukaryota</taxon>
        <taxon>Metazoa</taxon>
        <taxon>Ecdysozoa</taxon>
        <taxon>Arthropoda</taxon>
        <taxon>Hexapoda</taxon>
        <taxon>Insecta</taxon>
        <taxon>Pterygota</taxon>
        <taxon>Neoptera</taxon>
        <taxon>Endopterygota</taxon>
        <taxon>Lepidoptera</taxon>
        <taxon>Glossata</taxon>
        <taxon>Ditrysia</taxon>
        <taxon>Tineoidea</taxon>
        <taxon>Psychidae</taxon>
        <taxon>Oiketicinae</taxon>
        <taxon>Eumeta</taxon>
    </lineage>
</organism>
<feature type="compositionally biased region" description="Basic residues" evidence="1">
    <location>
        <begin position="68"/>
        <end position="77"/>
    </location>
</feature>
<gene>
    <name evidence="2" type="ORF">EVAR_46856_1</name>
</gene>
<sequence>MQLIDIRMSFAVLGLVTKEAAGESDDAQAGPDKGILLANKSGARTGKRVSFADGYAPGQDSDAEPPPKKKKKKKARVRGCAWPCPASHPDHVPLWDALPPPEPPPGSPPARAHCALARCAIGIWSAKTTGALRRRRYRAGVYVQTAGSPECVAGTDVRGLTAAARLTLRGTPCIHTRAEPDTTECGLKEHRHANFAKELVIEVAVSEKNSLELVPKNYQLTYLATLTVVSHVAREAEAQPQWLRIYHCVLSLNFRTS</sequence>
<protein>
    <submittedName>
        <fullName evidence="2">Uncharacterized protein</fullName>
    </submittedName>
</protein>
<accession>A0A4C1XPX2</accession>
<name>A0A4C1XPX2_EUMVA</name>
<feature type="region of interest" description="Disordered" evidence="1">
    <location>
        <begin position="21"/>
        <end position="78"/>
    </location>
</feature>